<reference evidence="1 2" key="1">
    <citation type="journal article" date="2023" name="Mol. Ecol. Resour.">
        <title>Chromosome-level genome assembly of a triploid poplar Populus alba 'Berolinensis'.</title>
        <authorList>
            <person name="Chen S."/>
            <person name="Yu Y."/>
            <person name="Wang X."/>
            <person name="Wang S."/>
            <person name="Zhang T."/>
            <person name="Zhou Y."/>
            <person name="He R."/>
            <person name="Meng N."/>
            <person name="Wang Y."/>
            <person name="Liu W."/>
            <person name="Liu Z."/>
            <person name="Liu J."/>
            <person name="Guo Q."/>
            <person name="Huang H."/>
            <person name="Sederoff R.R."/>
            <person name="Wang G."/>
            <person name="Qu G."/>
            <person name="Chen S."/>
        </authorList>
    </citation>
    <scope>NUCLEOTIDE SEQUENCE [LARGE SCALE GENOMIC DNA]</scope>
    <source>
        <strain evidence="1">SC-2020</strain>
    </source>
</reference>
<name>A0AAD6RRF9_9ROSI</name>
<sequence>MFVSPFSLDPAVQATTMNNHKGYQVVPLAEQPASSKRVEVISLKNVHVEAMISASEVVYGRKKAKLTSHTVQIAQDIIPFVSTDILYVLDDHS</sequence>
<evidence type="ECO:0000313" key="2">
    <source>
        <dbReference type="Proteomes" id="UP001164929"/>
    </source>
</evidence>
<organism evidence="1 2">
    <name type="scientific">Populus alba x Populus x berolinensis</name>
    <dbReference type="NCBI Taxonomy" id="444605"/>
    <lineage>
        <taxon>Eukaryota</taxon>
        <taxon>Viridiplantae</taxon>
        <taxon>Streptophyta</taxon>
        <taxon>Embryophyta</taxon>
        <taxon>Tracheophyta</taxon>
        <taxon>Spermatophyta</taxon>
        <taxon>Magnoliopsida</taxon>
        <taxon>eudicotyledons</taxon>
        <taxon>Gunneridae</taxon>
        <taxon>Pentapetalae</taxon>
        <taxon>rosids</taxon>
        <taxon>fabids</taxon>
        <taxon>Malpighiales</taxon>
        <taxon>Salicaceae</taxon>
        <taxon>Saliceae</taxon>
        <taxon>Populus</taxon>
    </lineage>
</organism>
<accession>A0AAD6RRF9</accession>
<protein>
    <submittedName>
        <fullName evidence="1">Uncharacterized protein</fullName>
    </submittedName>
</protein>
<gene>
    <name evidence="1" type="ORF">NC653_002963</name>
</gene>
<comment type="caution">
    <text evidence="1">The sequence shown here is derived from an EMBL/GenBank/DDBJ whole genome shotgun (WGS) entry which is preliminary data.</text>
</comment>
<dbReference type="AlphaFoldDB" id="A0AAD6RRF9"/>
<dbReference type="Proteomes" id="UP001164929">
    <property type="component" value="Chromosome 1"/>
</dbReference>
<proteinExistence type="predicted"/>
<dbReference type="EMBL" id="JAQIZT010000001">
    <property type="protein sequence ID" value="KAJ7013105.1"/>
    <property type="molecule type" value="Genomic_DNA"/>
</dbReference>
<evidence type="ECO:0000313" key="1">
    <source>
        <dbReference type="EMBL" id="KAJ7013105.1"/>
    </source>
</evidence>
<keyword evidence="2" id="KW-1185">Reference proteome</keyword>